<evidence type="ECO:0000256" key="2">
    <source>
        <dbReference type="ARBA" id="ARBA00023002"/>
    </source>
</evidence>
<accession>A0ABR1QSA8</accession>
<dbReference type="PANTHER" id="PTHR24320">
    <property type="entry name" value="RETINOL DEHYDROGENASE"/>
    <property type="match status" value="1"/>
</dbReference>
<comment type="caution">
    <text evidence="3">The sequence shown here is derived from an EMBL/GenBank/DDBJ whole genome shotgun (WGS) entry which is preliminary data.</text>
</comment>
<dbReference type="InterPro" id="IPR002347">
    <property type="entry name" value="SDR_fam"/>
</dbReference>
<sequence length="357" mass="39048">MSTSKGTILLTGANGSLGRAIVFGIVSSPELAAYHGVYTVRSTSTAPGLKDILDNKTQQNTSHPPHKYDTISLDLSSLANVREFAVKFNAAVAAGEIPPVRVLILNAGWQEFTTQTWTDDGFDMTFMTNYLGHWLLTLLLLQSMDREAGKIVVVGSLAHDPYAQQNNSGGQFSDPKWKTIFQDSTESVAKGTWSTTADDPSWCAGFRRYGASKMCEAMMIKLNDIESPELQRRLDADPTLNRISVLGVDPGSMPSNLTRRGPWAMRVLLGKILMPLLAGLVVRLSPNGPLRTTHKSARDVLAAGFETGPVKGLYFDGSARSEMCAEARDPEKQGMLWRESVGYAQLKYDETILKVDT</sequence>
<dbReference type="Pfam" id="PF00106">
    <property type="entry name" value="adh_short"/>
    <property type="match status" value="1"/>
</dbReference>
<keyword evidence="2" id="KW-0560">Oxidoreductase</keyword>
<gene>
    <name evidence="3" type="ORF">PG986_003646</name>
</gene>
<dbReference type="GeneID" id="92072930"/>
<dbReference type="PANTHER" id="PTHR24320:SF152">
    <property type="entry name" value="SHORT-CHAIN DEHYDROGENASE_REDUCTASE FAMILY PROTEIN"/>
    <property type="match status" value="1"/>
</dbReference>
<keyword evidence="4" id="KW-1185">Reference proteome</keyword>
<reference evidence="3 4" key="1">
    <citation type="submission" date="2023-01" db="EMBL/GenBank/DDBJ databases">
        <title>Analysis of 21 Apiospora genomes using comparative genomics revels a genus with tremendous synthesis potential of carbohydrate active enzymes and secondary metabolites.</title>
        <authorList>
            <person name="Sorensen T."/>
        </authorList>
    </citation>
    <scope>NUCLEOTIDE SEQUENCE [LARGE SCALE GENOMIC DNA]</scope>
    <source>
        <strain evidence="3 4">CBS 24483</strain>
    </source>
</reference>
<evidence type="ECO:0000256" key="1">
    <source>
        <dbReference type="ARBA" id="ARBA00006484"/>
    </source>
</evidence>
<protein>
    <submittedName>
        <fullName evidence="3">Short-chain dehydrogenase</fullName>
    </submittedName>
</protein>
<dbReference type="InterPro" id="IPR036291">
    <property type="entry name" value="NAD(P)-bd_dom_sf"/>
</dbReference>
<dbReference type="Gene3D" id="3.40.50.720">
    <property type="entry name" value="NAD(P)-binding Rossmann-like Domain"/>
    <property type="match status" value="1"/>
</dbReference>
<evidence type="ECO:0000313" key="4">
    <source>
        <dbReference type="Proteomes" id="UP001391051"/>
    </source>
</evidence>
<comment type="similarity">
    <text evidence="1">Belongs to the short-chain dehydrogenases/reductases (SDR) family.</text>
</comment>
<proteinExistence type="inferred from homology"/>
<name>A0ABR1QSA8_9PEZI</name>
<evidence type="ECO:0000313" key="3">
    <source>
        <dbReference type="EMBL" id="KAK7962821.1"/>
    </source>
</evidence>
<dbReference type="RefSeq" id="XP_066704932.1">
    <property type="nucleotide sequence ID" value="XM_066839868.1"/>
</dbReference>
<organism evidence="3 4">
    <name type="scientific">Apiospora aurea</name>
    <dbReference type="NCBI Taxonomy" id="335848"/>
    <lineage>
        <taxon>Eukaryota</taxon>
        <taxon>Fungi</taxon>
        <taxon>Dikarya</taxon>
        <taxon>Ascomycota</taxon>
        <taxon>Pezizomycotina</taxon>
        <taxon>Sordariomycetes</taxon>
        <taxon>Xylariomycetidae</taxon>
        <taxon>Amphisphaeriales</taxon>
        <taxon>Apiosporaceae</taxon>
        <taxon>Apiospora</taxon>
    </lineage>
</organism>
<dbReference type="Proteomes" id="UP001391051">
    <property type="component" value="Unassembled WGS sequence"/>
</dbReference>
<dbReference type="EMBL" id="JAQQWE010000002">
    <property type="protein sequence ID" value="KAK7962821.1"/>
    <property type="molecule type" value="Genomic_DNA"/>
</dbReference>
<dbReference type="SUPFAM" id="SSF51735">
    <property type="entry name" value="NAD(P)-binding Rossmann-fold domains"/>
    <property type="match status" value="1"/>
</dbReference>